<dbReference type="RefSeq" id="WP_308955315.1">
    <property type="nucleotide sequence ID" value="NZ_JAVICY010000002.1"/>
</dbReference>
<gene>
    <name evidence="2" type="ORF">RFH51_04635</name>
</gene>
<comment type="caution">
    <text evidence="2">The sequence shown here is derived from an EMBL/GenBank/DDBJ whole genome shotgun (WGS) entry which is preliminary data.</text>
</comment>
<sequence>MNIIGPDTLVFAVAQFNESCQFLRDYGLQETYLSETHAIYLALDGTSIEIYDEKNCDLPALANGSSLRQQVYGVVNKHALNEIYNELSKDRVVNINADGTLETVDASGFSLKFQVSIRKELHLEAEKINSPGAKPQRAINELGIPATDAPLPRSLGHFVLFVPDVKAANDFYCNRLGFRISDIMQDAGCFLRPKANDDHHTLLIIQTPPEAQGIDHFAFHLAGPTELMIAGSRFTELGYTTYWGPGRHILGSNWFWYFNSPLGCHVEYDADMDKHDDSWAPRTSHYAKDTTQRFLLKYSERVLP</sequence>
<reference evidence="2" key="1">
    <citation type="submission" date="2023-08" db="EMBL/GenBank/DDBJ databases">
        <title>Emergence of clinically-relevant ST2 carbapenem-resistant Acinetobacter baumannii strains in hospital sewages in Zhejiang, East of China.</title>
        <authorList>
            <person name="Kaichao C."/>
            <person name="Zhang R."/>
        </authorList>
    </citation>
    <scope>NUCLEOTIDE SEQUENCE</scope>
    <source>
        <strain evidence="2">M-SY-60</strain>
    </source>
</reference>
<dbReference type="EMBL" id="JAVIDA010000004">
    <property type="protein sequence ID" value="MDQ9070745.1"/>
    <property type="molecule type" value="Genomic_DNA"/>
</dbReference>
<accession>A0AAW8JHU9</accession>
<dbReference type="InterPro" id="IPR037523">
    <property type="entry name" value="VOC_core"/>
</dbReference>
<dbReference type="InterPro" id="IPR004360">
    <property type="entry name" value="Glyas_Fos-R_dOase_dom"/>
</dbReference>
<evidence type="ECO:0000313" key="2">
    <source>
        <dbReference type="EMBL" id="MDQ9070745.1"/>
    </source>
</evidence>
<dbReference type="Proteomes" id="UP001243195">
    <property type="component" value="Unassembled WGS sequence"/>
</dbReference>
<protein>
    <submittedName>
        <fullName evidence="2">VOC family protein</fullName>
    </submittedName>
</protein>
<dbReference type="Pfam" id="PF00903">
    <property type="entry name" value="Glyoxalase"/>
    <property type="match status" value="1"/>
</dbReference>
<dbReference type="SUPFAM" id="SSF54593">
    <property type="entry name" value="Glyoxalase/Bleomycin resistance protein/Dihydroxybiphenyl dioxygenase"/>
    <property type="match status" value="1"/>
</dbReference>
<dbReference type="Gene3D" id="3.10.180.10">
    <property type="entry name" value="2,3-Dihydroxybiphenyl 1,2-Dioxygenase, domain 1"/>
    <property type="match status" value="1"/>
</dbReference>
<evidence type="ECO:0000259" key="1">
    <source>
        <dbReference type="PROSITE" id="PS51819"/>
    </source>
</evidence>
<organism evidence="2 3">
    <name type="scientific">Acinetobacter gerneri</name>
    <dbReference type="NCBI Taxonomy" id="202952"/>
    <lineage>
        <taxon>Bacteria</taxon>
        <taxon>Pseudomonadati</taxon>
        <taxon>Pseudomonadota</taxon>
        <taxon>Gammaproteobacteria</taxon>
        <taxon>Moraxellales</taxon>
        <taxon>Moraxellaceae</taxon>
        <taxon>Acinetobacter</taxon>
    </lineage>
</organism>
<dbReference type="AlphaFoldDB" id="A0AAW8JHU9"/>
<feature type="domain" description="VOC" evidence="1">
    <location>
        <begin position="154"/>
        <end position="271"/>
    </location>
</feature>
<evidence type="ECO:0000313" key="3">
    <source>
        <dbReference type="Proteomes" id="UP001243195"/>
    </source>
</evidence>
<dbReference type="InterPro" id="IPR029068">
    <property type="entry name" value="Glyas_Bleomycin-R_OHBP_Dase"/>
</dbReference>
<name>A0AAW8JHU9_9GAMM</name>
<proteinExistence type="predicted"/>
<dbReference type="PROSITE" id="PS51819">
    <property type="entry name" value="VOC"/>
    <property type="match status" value="1"/>
</dbReference>